<dbReference type="InterPro" id="IPR000182">
    <property type="entry name" value="GNAT_dom"/>
</dbReference>
<evidence type="ECO:0000259" key="1">
    <source>
        <dbReference type="PROSITE" id="PS51186"/>
    </source>
</evidence>
<dbReference type="InterPro" id="IPR016181">
    <property type="entry name" value="Acyl_CoA_acyltransferase"/>
</dbReference>
<protein>
    <submittedName>
        <fullName evidence="2">Acetyltransferase (GNAT) family protein</fullName>
    </submittedName>
</protein>
<dbReference type="GO" id="GO:0016747">
    <property type="term" value="F:acyltransferase activity, transferring groups other than amino-acyl groups"/>
    <property type="evidence" value="ECO:0007669"/>
    <property type="project" value="InterPro"/>
</dbReference>
<name>A0A2M9BC86_9MICO</name>
<dbReference type="PROSITE" id="PS51186">
    <property type="entry name" value="GNAT"/>
    <property type="match status" value="1"/>
</dbReference>
<dbReference type="AlphaFoldDB" id="A0A2M9BC86"/>
<reference evidence="2 3" key="1">
    <citation type="submission" date="2017-11" db="EMBL/GenBank/DDBJ databases">
        <title>Genomic Encyclopedia of Archaeal and Bacterial Type Strains, Phase II (KMG-II): From Individual Species to Whole Genera.</title>
        <authorList>
            <person name="Goeker M."/>
        </authorList>
    </citation>
    <scope>NUCLEOTIDE SEQUENCE [LARGE SCALE GENOMIC DNA]</scope>
    <source>
        <strain evidence="2 3">DSM 25625</strain>
    </source>
</reference>
<dbReference type="OrthoDB" id="9799092at2"/>
<dbReference type="SUPFAM" id="SSF55729">
    <property type="entry name" value="Acyl-CoA N-acyltransferases (Nat)"/>
    <property type="match status" value="1"/>
</dbReference>
<sequence>MGTPDFAIHRTTSDDWERVRELRLEMLADTPLAFADTLETALSFGEERWREWASRGSSDGRAIALAAVTVDGRWVGTMGGVVDERMPLLVSVYVTPEFRGSRSSVFDALLGGVEEWAIGHGNALRLHVHEHNPRARAAYAKRGFVPTGRTFPYVLDPSANELEMVKRLTV</sequence>
<dbReference type="EMBL" id="PGFB01000005">
    <property type="protein sequence ID" value="PJJ55570.1"/>
    <property type="molecule type" value="Genomic_DNA"/>
</dbReference>
<dbReference type="Gene3D" id="3.40.630.30">
    <property type="match status" value="1"/>
</dbReference>
<dbReference type="Pfam" id="PF00583">
    <property type="entry name" value="Acetyltransf_1"/>
    <property type="match status" value="1"/>
</dbReference>
<accession>A0A2M9BC86</accession>
<evidence type="ECO:0000313" key="2">
    <source>
        <dbReference type="EMBL" id="PJJ55570.1"/>
    </source>
</evidence>
<dbReference type="Proteomes" id="UP000230161">
    <property type="component" value="Unassembled WGS sequence"/>
</dbReference>
<gene>
    <name evidence="2" type="ORF">CLV54_2917</name>
</gene>
<comment type="caution">
    <text evidence="2">The sequence shown here is derived from an EMBL/GenBank/DDBJ whole genome shotgun (WGS) entry which is preliminary data.</text>
</comment>
<feature type="domain" description="N-acetyltransferase" evidence="1">
    <location>
        <begin position="6"/>
        <end position="169"/>
    </location>
</feature>
<keyword evidence="3" id="KW-1185">Reference proteome</keyword>
<evidence type="ECO:0000313" key="3">
    <source>
        <dbReference type="Proteomes" id="UP000230161"/>
    </source>
</evidence>
<organism evidence="2 3">
    <name type="scientific">Compostimonas suwonensis</name>
    <dbReference type="NCBI Taxonomy" id="1048394"/>
    <lineage>
        <taxon>Bacteria</taxon>
        <taxon>Bacillati</taxon>
        <taxon>Actinomycetota</taxon>
        <taxon>Actinomycetes</taxon>
        <taxon>Micrococcales</taxon>
        <taxon>Microbacteriaceae</taxon>
        <taxon>Compostimonas</taxon>
    </lineage>
</organism>
<proteinExistence type="predicted"/>
<dbReference type="RefSeq" id="WP_100345683.1">
    <property type="nucleotide sequence ID" value="NZ_PGFB01000005.1"/>
</dbReference>
<keyword evidence="2" id="KW-0808">Transferase</keyword>